<proteinExistence type="inferred from homology"/>
<accession>A0A517LEY4</accession>
<evidence type="ECO:0000313" key="4">
    <source>
        <dbReference type="EMBL" id="QDS74194.1"/>
    </source>
</evidence>
<keyword evidence="3" id="KW-1133">Transmembrane helix</keyword>
<sequence>MDPERFEDDDNSSAGRSSQADLANMIRIRKQQTWRRHFPAPMMCAVGVLIVLALTNIVMILRWKPTDAQCTKQLSTYCKNFNLAWMNKSTACASQIHPSRIFLTRDPAPALEAVEYEEIDFTATFNNTSIYRGPPTPEREKAWDRLTYKHGIEVPAEKLAMLNRTDLDHIKHVPKDVGTGYMGILEVFHQLHCLNMIRMYTWWQVGKYPGTPAGLSMSPLKNRMHIDHCFESLRMSLQCQGDVTPVLIQLGGPVGSKADFRTHHKCRNFRKLEDWIDNNWSVN</sequence>
<dbReference type="EMBL" id="CP042195">
    <property type="protein sequence ID" value="QDS74194.1"/>
    <property type="molecule type" value="Genomic_DNA"/>
</dbReference>
<protein>
    <recommendedName>
        <fullName evidence="6">Cyclochlorotine biosynthesis protein O</fullName>
    </recommendedName>
</protein>
<dbReference type="STRING" id="50376.A0A517LEY4"/>
<gene>
    <name evidence="4" type="ORF">FKW77_002124</name>
</gene>
<dbReference type="PANTHER" id="PTHR33365:SF4">
    <property type="entry name" value="CYCLOCHLOROTINE BIOSYNTHESIS PROTEIN O"/>
    <property type="match status" value="1"/>
</dbReference>
<keyword evidence="3" id="KW-0472">Membrane</keyword>
<evidence type="ECO:0000313" key="5">
    <source>
        <dbReference type="Proteomes" id="UP000316270"/>
    </source>
</evidence>
<feature type="transmembrane region" description="Helical" evidence="3">
    <location>
        <begin position="38"/>
        <end position="63"/>
    </location>
</feature>
<comment type="pathway">
    <text evidence="1">Mycotoxin biosynthesis.</text>
</comment>
<evidence type="ECO:0008006" key="6">
    <source>
        <dbReference type="Google" id="ProtNLM"/>
    </source>
</evidence>
<dbReference type="InterPro" id="IPR021765">
    <property type="entry name" value="UstYa-like"/>
</dbReference>
<dbReference type="OrthoDB" id="3687641at2759"/>
<keyword evidence="3" id="KW-0812">Transmembrane</keyword>
<dbReference type="AlphaFoldDB" id="A0A517LEY4"/>
<dbReference type="GO" id="GO:0043386">
    <property type="term" value="P:mycotoxin biosynthetic process"/>
    <property type="evidence" value="ECO:0007669"/>
    <property type="project" value="InterPro"/>
</dbReference>
<keyword evidence="5" id="KW-1185">Reference proteome</keyword>
<evidence type="ECO:0000256" key="1">
    <source>
        <dbReference type="ARBA" id="ARBA00004685"/>
    </source>
</evidence>
<name>A0A517LEY4_9PEZI</name>
<dbReference type="Pfam" id="PF11807">
    <property type="entry name" value="UstYa"/>
    <property type="match status" value="1"/>
</dbReference>
<reference evidence="4 5" key="1">
    <citation type="submission" date="2019-07" db="EMBL/GenBank/DDBJ databases">
        <title>Finished genome of Venturia effusa.</title>
        <authorList>
            <person name="Young C.A."/>
            <person name="Cox M.P."/>
            <person name="Ganley A.R.D."/>
            <person name="David W.J."/>
        </authorList>
    </citation>
    <scope>NUCLEOTIDE SEQUENCE [LARGE SCALE GENOMIC DNA]</scope>
    <source>
        <strain evidence="5">albino</strain>
    </source>
</reference>
<comment type="similarity">
    <text evidence="2">Belongs to the ustYa family.</text>
</comment>
<dbReference type="PANTHER" id="PTHR33365">
    <property type="entry name" value="YALI0B05434P"/>
    <property type="match status" value="1"/>
</dbReference>
<evidence type="ECO:0000256" key="3">
    <source>
        <dbReference type="SAM" id="Phobius"/>
    </source>
</evidence>
<dbReference type="Proteomes" id="UP000316270">
    <property type="component" value="Chromosome 11"/>
</dbReference>
<evidence type="ECO:0000256" key="2">
    <source>
        <dbReference type="ARBA" id="ARBA00035112"/>
    </source>
</evidence>
<organism evidence="4 5">
    <name type="scientific">Venturia effusa</name>
    <dbReference type="NCBI Taxonomy" id="50376"/>
    <lineage>
        <taxon>Eukaryota</taxon>
        <taxon>Fungi</taxon>
        <taxon>Dikarya</taxon>
        <taxon>Ascomycota</taxon>
        <taxon>Pezizomycotina</taxon>
        <taxon>Dothideomycetes</taxon>
        <taxon>Pleosporomycetidae</taxon>
        <taxon>Venturiales</taxon>
        <taxon>Venturiaceae</taxon>
        <taxon>Venturia</taxon>
    </lineage>
</organism>